<protein>
    <recommendedName>
        <fullName evidence="4">Secreted protein</fullName>
    </recommendedName>
</protein>
<reference evidence="2 3" key="1">
    <citation type="submission" date="2021-04" db="EMBL/GenBank/DDBJ databases">
        <title>Chitinophaga sp. nov., isolated from the rhizosphere soil.</title>
        <authorList>
            <person name="He S."/>
        </authorList>
    </citation>
    <scope>NUCLEOTIDE SEQUENCE [LARGE SCALE GENOMIC DNA]</scope>
    <source>
        <strain evidence="2 3">2R12</strain>
    </source>
</reference>
<feature type="chain" id="PRO_5045403245" description="Secreted protein" evidence="1">
    <location>
        <begin position="21"/>
        <end position="133"/>
    </location>
</feature>
<keyword evidence="3" id="KW-1185">Reference proteome</keyword>
<dbReference type="InterPro" id="IPR058512">
    <property type="entry name" value="DUF8199"/>
</dbReference>
<dbReference type="EMBL" id="JAGTXB010000012">
    <property type="protein sequence ID" value="MBS0030058.1"/>
    <property type="molecule type" value="Genomic_DNA"/>
</dbReference>
<organism evidence="2 3">
    <name type="scientific">Chitinophaga hostae</name>
    <dbReference type="NCBI Taxonomy" id="2831022"/>
    <lineage>
        <taxon>Bacteria</taxon>
        <taxon>Pseudomonadati</taxon>
        <taxon>Bacteroidota</taxon>
        <taxon>Chitinophagia</taxon>
        <taxon>Chitinophagales</taxon>
        <taxon>Chitinophagaceae</taxon>
        <taxon>Chitinophaga</taxon>
    </lineage>
</organism>
<dbReference type="InterPro" id="IPR058060">
    <property type="entry name" value="HYC_CC_PP"/>
</dbReference>
<evidence type="ECO:0008006" key="4">
    <source>
        <dbReference type="Google" id="ProtNLM"/>
    </source>
</evidence>
<proteinExistence type="predicted"/>
<name>A0ABS5J4P5_9BACT</name>
<dbReference type="Proteomes" id="UP000676386">
    <property type="component" value="Unassembled WGS sequence"/>
</dbReference>
<comment type="caution">
    <text evidence="2">The sequence shown here is derived from an EMBL/GenBank/DDBJ whole genome shotgun (WGS) entry which is preliminary data.</text>
</comment>
<dbReference type="Pfam" id="PF26622">
    <property type="entry name" value="DUF8199"/>
    <property type="match status" value="1"/>
</dbReference>
<dbReference type="RefSeq" id="WP_211975199.1">
    <property type="nucleotide sequence ID" value="NZ_CBFHAM010000045.1"/>
</dbReference>
<accession>A0ABS5J4P5</accession>
<gene>
    <name evidence="2" type="ORF">KE626_22220</name>
</gene>
<dbReference type="NCBIfam" id="NF047658">
    <property type="entry name" value="HYC_CC_PP"/>
    <property type="match status" value="1"/>
</dbReference>
<feature type="signal peptide" evidence="1">
    <location>
        <begin position="1"/>
        <end position="20"/>
    </location>
</feature>
<sequence length="133" mass="14919">MKKILTLLLAVLYMSSSTGATFHMHYCMGKLMQVELWHADDNKCSKCVAGHSKTCGKKCCKDEHKMVKLEKDQRQSAENAIHFMQLPVSAAPFTWGELPQVHISSLAAAYPVSNAPSRSHKIPVHILHCIFRI</sequence>
<keyword evidence="1" id="KW-0732">Signal</keyword>
<evidence type="ECO:0000313" key="2">
    <source>
        <dbReference type="EMBL" id="MBS0030058.1"/>
    </source>
</evidence>
<evidence type="ECO:0000256" key="1">
    <source>
        <dbReference type="SAM" id="SignalP"/>
    </source>
</evidence>
<evidence type="ECO:0000313" key="3">
    <source>
        <dbReference type="Proteomes" id="UP000676386"/>
    </source>
</evidence>